<evidence type="ECO:0000256" key="1">
    <source>
        <dbReference type="SAM" id="MobiDB-lite"/>
    </source>
</evidence>
<feature type="region of interest" description="Disordered" evidence="1">
    <location>
        <begin position="329"/>
        <end position="388"/>
    </location>
</feature>
<feature type="region of interest" description="Disordered" evidence="1">
    <location>
        <begin position="467"/>
        <end position="502"/>
    </location>
</feature>
<gene>
    <name evidence="2" type="ORF">BP6252_09114</name>
</gene>
<dbReference type="OrthoDB" id="3545168at2759"/>
<evidence type="ECO:0000313" key="2">
    <source>
        <dbReference type="EMBL" id="RDW67718.1"/>
    </source>
</evidence>
<feature type="region of interest" description="Disordered" evidence="1">
    <location>
        <begin position="1"/>
        <end position="122"/>
    </location>
</feature>
<protein>
    <submittedName>
        <fullName evidence="2">Uncharacterized protein</fullName>
    </submittedName>
</protein>
<sequence>MPTSAPPKSWPHHADHSASSLSGSGMEVAIPPTYRAQHILAERLKKPLPPLPHSPSDSCGSTASRRGSPAPRLDQEVAKGKRPMQPVIDSKEPGSLSEIPRVKSSLPQPPPTPMSKSSRKVLQLTDFNPNYERTFRDDIHLYDFETMVSDSDSASVYSEGDMPIAASTLKPVSPPSINSEKESFFLPPIIYSSSELSIEQVEHAGESQVLPIPPVQTNKAYHPASRWKQQRTPSYNVLLTQERARLGFSDDDAVSIHKESESEYPEFETMAHMDLIPSPLVLRTKKQELASHWSDISSNEEEGDSGGHKHRRGSFFISARESFALGMKELSTSSRTKRAESKGHRRTHSGRLIPPPLTLIKSKHKPSFASGNHPLRSPFPFKTNRTSGGEIRKRFSGAMSRISGSESMIKESTIISNAARSADGPDTPALDTGRTGFVMKSLEEAADVLEKGGEGLKGAVKKGVSSVKVKSKTERRRDKLRKSITLIGPSDQSPDGRVAEWM</sequence>
<accession>A0A3D8R189</accession>
<comment type="caution">
    <text evidence="2">The sequence shown here is derived from an EMBL/GenBank/DDBJ whole genome shotgun (WGS) entry which is preliminary data.</text>
</comment>
<evidence type="ECO:0000313" key="3">
    <source>
        <dbReference type="Proteomes" id="UP000256645"/>
    </source>
</evidence>
<reference evidence="2 3" key="1">
    <citation type="journal article" date="2018" name="IMA Fungus">
        <title>IMA Genome-F 9: Draft genome sequence of Annulohypoxylon stygium, Aspergillus mulundensis, Berkeleyomyces basicola (syn. Thielaviopsis basicola), Ceratocystis smalleyi, two Cercospora beticola strains, Coleophoma cylindrospora, Fusarium fracticaudum, Phialophora cf. hyalina, and Morchella septimelata.</title>
        <authorList>
            <person name="Wingfield B.D."/>
            <person name="Bills G.F."/>
            <person name="Dong Y."/>
            <person name="Huang W."/>
            <person name="Nel W.J."/>
            <person name="Swalarsk-Parry B.S."/>
            <person name="Vaghefi N."/>
            <person name="Wilken P.M."/>
            <person name="An Z."/>
            <person name="de Beer Z.W."/>
            <person name="De Vos L."/>
            <person name="Chen L."/>
            <person name="Duong T.A."/>
            <person name="Gao Y."/>
            <person name="Hammerbacher A."/>
            <person name="Kikkert J.R."/>
            <person name="Li Y."/>
            <person name="Li H."/>
            <person name="Li K."/>
            <person name="Li Q."/>
            <person name="Liu X."/>
            <person name="Ma X."/>
            <person name="Naidoo K."/>
            <person name="Pethybridge S.J."/>
            <person name="Sun J."/>
            <person name="Steenkamp E.T."/>
            <person name="van der Nest M.A."/>
            <person name="van Wyk S."/>
            <person name="Wingfield M.J."/>
            <person name="Xiong C."/>
            <person name="Yue Q."/>
            <person name="Zhang X."/>
        </authorList>
    </citation>
    <scope>NUCLEOTIDE SEQUENCE [LARGE SCALE GENOMIC DNA]</scope>
    <source>
        <strain evidence="2 3">BP6252</strain>
    </source>
</reference>
<name>A0A3D8R189_9HELO</name>
<dbReference type="EMBL" id="PDLM01000010">
    <property type="protein sequence ID" value="RDW67718.1"/>
    <property type="molecule type" value="Genomic_DNA"/>
</dbReference>
<keyword evidence="3" id="KW-1185">Reference proteome</keyword>
<organism evidence="2 3">
    <name type="scientific">Coleophoma cylindrospora</name>
    <dbReference type="NCBI Taxonomy" id="1849047"/>
    <lineage>
        <taxon>Eukaryota</taxon>
        <taxon>Fungi</taxon>
        <taxon>Dikarya</taxon>
        <taxon>Ascomycota</taxon>
        <taxon>Pezizomycotina</taxon>
        <taxon>Leotiomycetes</taxon>
        <taxon>Helotiales</taxon>
        <taxon>Dermateaceae</taxon>
        <taxon>Coleophoma</taxon>
    </lineage>
</organism>
<dbReference type="Proteomes" id="UP000256645">
    <property type="component" value="Unassembled WGS sequence"/>
</dbReference>
<proteinExistence type="predicted"/>
<feature type="compositionally biased region" description="Polar residues" evidence="1">
    <location>
        <begin position="55"/>
        <end position="65"/>
    </location>
</feature>
<dbReference type="AlphaFoldDB" id="A0A3D8R189"/>